<feature type="compositionally biased region" description="Low complexity" evidence="1">
    <location>
        <begin position="335"/>
        <end position="347"/>
    </location>
</feature>
<name>A0A2S6BXR2_9PEZI</name>
<evidence type="ECO:0000256" key="1">
    <source>
        <dbReference type="SAM" id="MobiDB-lite"/>
    </source>
</evidence>
<keyword evidence="3" id="KW-1185">Reference proteome</keyword>
<feature type="region of interest" description="Disordered" evidence="1">
    <location>
        <begin position="255"/>
        <end position="281"/>
    </location>
</feature>
<feature type="region of interest" description="Disordered" evidence="1">
    <location>
        <begin position="174"/>
        <end position="234"/>
    </location>
</feature>
<feature type="compositionally biased region" description="Polar residues" evidence="1">
    <location>
        <begin position="223"/>
        <end position="234"/>
    </location>
</feature>
<dbReference type="CDD" id="cd00024">
    <property type="entry name" value="CD_CSD"/>
    <property type="match status" value="1"/>
</dbReference>
<reference evidence="3" key="1">
    <citation type="journal article" date="2017" name="bioRxiv">
        <title>Conservation of a gene cluster reveals novel cercosporin biosynthetic mechanisms and extends production to the genus Colletotrichum.</title>
        <authorList>
            <person name="de Jonge R."/>
            <person name="Ebert M.K."/>
            <person name="Huitt-Roehl C.R."/>
            <person name="Pal P."/>
            <person name="Suttle J.C."/>
            <person name="Spanner R.E."/>
            <person name="Neubauer J.D."/>
            <person name="Jurick W.M.II."/>
            <person name="Stott K.A."/>
            <person name="Secor G.A."/>
            <person name="Thomma B.P.H.J."/>
            <person name="Van de Peer Y."/>
            <person name="Townsend C.A."/>
            <person name="Bolton M.D."/>
        </authorList>
    </citation>
    <scope>NUCLEOTIDE SEQUENCE [LARGE SCALE GENOMIC DNA]</scope>
    <source>
        <strain evidence="3">CBS538.71</strain>
    </source>
</reference>
<dbReference type="AlphaFoldDB" id="A0A2S6BXR2"/>
<evidence type="ECO:0008006" key="4">
    <source>
        <dbReference type="Google" id="ProtNLM"/>
    </source>
</evidence>
<feature type="compositionally biased region" description="Polar residues" evidence="1">
    <location>
        <begin position="414"/>
        <end position="444"/>
    </location>
</feature>
<accession>A0A2S6BXR2</accession>
<protein>
    <recommendedName>
        <fullName evidence="4">Chromo domain-containing protein</fullName>
    </recommendedName>
</protein>
<feature type="compositionally biased region" description="Polar residues" evidence="1">
    <location>
        <begin position="174"/>
        <end position="187"/>
    </location>
</feature>
<organism evidence="2 3">
    <name type="scientific">Cercospora berteroae</name>
    <dbReference type="NCBI Taxonomy" id="357750"/>
    <lineage>
        <taxon>Eukaryota</taxon>
        <taxon>Fungi</taxon>
        <taxon>Dikarya</taxon>
        <taxon>Ascomycota</taxon>
        <taxon>Pezizomycotina</taxon>
        <taxon>Dothideomycetes</taxon>
        <taxon>Dothideomycetidae</taxon>
        <taxon>Mycosphaerellales</taxon>
        <taxon>Mycosphaerellaceae</taxon>
        <taxon>Cercospora</taxon>
    </lineage>
</organism>
<feature type="region of interest" description="Disordered" evidence="1">
    <location>
        <begin position="407"/>
        <end position="560"/>
    </location>
</feature>
<comment type="caution">
    <text evidence="2">The sequence shown here is derived from an EMBL/GenBank/DDBJ whole genome shotgun (WGS) entry which is preliminary data.</text>
</comment>
<feature type="region of interest" description="Disordered" evidence="1">
    <location>
        <begin position="327"/>
        <end position="388"/>
    </location>
</feature>
<dbReference type="OrthoDB" id="3646636at2759"/>
<feature type="compositionally biased region" description="Basic and acidic residues" evidence="1">
    <location>
        <begin position="370"/>
        <end position="382"/>
    </location>
</feature>
<evidence type="ECO:0000313" key="3">
    <source>
        <dbReference type="Proteomes" id="UP000237631"/>
    </source>
</evidence>
<proteinExistence type="predicted"/>
<feature type="compositionally biased region" description="Basic and acidic residues" evidence="1">
    <location>
        <begin position="189"/>
        <end position="219"/>
    </location>
</feature>
<sequence>MLSSLADDESEAIAEEEDIDVLSVDGRRRDGVGSPIQRDFDVEKILDKRVENGVVWYKVRWEPVQVSRLQTELNEEGQWTVEIDGGKWRDFVEIRPVNFSSCEVIWKDSERPVWGLSHAMARIAAWHEKNPEETDANEPKFWLGHRAGRTTPTIAYGMEADTDIFLDREFFDQSEVQPARSQENPSSPIHDDIIGDKNVDDEAVDGHGDDRLDAPRNEYRLNPTKQSPRTQSHVSMMGNMSVDDLMEDFLESAPAVTNAGDDGFSDTAPDAASDQSDEDQSVAYRFRKPYTRTPTAELYSSTPRPANLSQQAAGECVFGEHFTMPTRSPTLSQHTAASYPTAAYSTPPTQPLTSSERGAGPAPGFLGSKQADEERGVPDNGRRTHGAVMPQSGFYKMTSTKRMMDLPIRATPAPRSSTTMRASTADSRVSQANAPSSVFHTPLQSAMELQKPGEQRQEPMPAPTGQPDRKSAARPDVSSDERSNRTPDPRSAGKPDAKSNAMPDDGPGEEPEIEQKHGGKKRAGPDHAPEDVMSFKKQKQASPESRAHQPKRTTSETPSTTTILFVNDHLHCTPGRPCIDPIATFSEYIPPKTPLVYNDREFEENEATVEEVRYVVSQCQCENAEILSKLARGSFEKLWLKGELESEENGEWSAEGNLSGRFWNELNKAVKLVCPVRGMEKRKKRKEKKVVIDLT</sequence>
<dbReference type="Gene3D" id="2.40.50.40">
    <property type="match status" value="1"/>
</dbReference>
<dbReference type="EMBL" id="PNEN01001709">
    <property type="protein sequence ID" value="PPJ52273.1"/>
    <property type="molecule type" value="Genomic_DNA"/>
</dbReference>
<evidence type="ECO:0000313" key="2">
    <source>
        <dbReference type="EMBL" id="PPJ52273.1"/>
    </source>
</evidence>
<feature type="compositionally biased region" description="Basic and acidic residues" evidence="1">
    <location>
        <begin position="513"/>
        <end position="534"/>
    </location>
</feature>
<gene>
    <name evidence="2" type="ORF">CBER1_10268</name>
</gene>
<dbReference type="Proteomes" id="UP000237631">
    <property type="component" value="Unassembled WGS sequence"/>
</dbReference>
<feature type="compositionally biased region" description="Basic and acidic residues" evidence="1">
    <location>
        <begin position="467"/>
        <end position="497"/>
    </location>
</feature>